<keyword evidence="8" id="KW-1185">Reference proteome</keyword>
<dbReference type="RefSeq" id="WP_242980126.1">
    <property type="nucleotide sequence ID" value="NZ_PTJA01000004.1"/>
</dbReference>
<feature type="coiled-coil region" evidence="4">
    <location>
        <begin position="392"/>
        <end position="419"/>
    </location>
</feature>
<keyword evidence="3" id="KW-0807">Transducer</keyword>
<dbReference type="GO" id="GO:0005886">
    <property type="term" value="C:plasma membrane"/>
    <property type="evidence" value="ECO:0007669"/>
    <property type="project" value="TreeGrafter"/>
</dbReference>
<dbReference type="PROSITE" id="PS50111">
    <property type="entry name" value="CHEMOTAXIS_TRANSDUC_2"/>
    <property type="match status" value="1"/>
</dbReference>
<evidence type="ECO:0000259" key="6">
    <source>
        <dbReference type="PROSITE" id="PS50111"/>
    </source>
</evidence>
<dbReference type="InterPro" id="IPR004089">
    <property type="entry name" value="MCPsignal_dom"/>
</dbReference>
<evidence type="ECO:0000313" key="8">
    <source>
        <dbReference type="Proteomes" id="UP000237749"/>
    </source>
</evidence>
<dbReference type="PANTHER" id="PTHR43531">
    <property type="entry name" value="PROTEIN ICFG"/>
    <property type="match status" value="1"/>
</dbReference>
<proteinExistence type="inferred from homology"/>
<dbReference type="SUPFAM" id="SSF58104">
    <property type="entry name" value="Methyl-accepting chemotaxis protein (MCP) signaling domain"/>
    <property type="match status" value="1"/>
</dbReference>
<feature type="domain" description="Methyl-accepting transducer" evidence="6">
    <location>
        <begin position="174"/>
        <end position="403"/>
    </location>
</feature>
<feature type="transmembrane region" description="Helical" evidence="5">
    <location>
        <begin position="44"/>
        <end position="65"/>
    </location>
</feature>
<evidence type="ECO:0000256" key="4">
    <source>
        <dbReference type="SAM" id="Coils"/>
    </source>
</evidence>
<sequence>MKKWFEDLKVAKKLLISYLLIVAFTMIIAGAGIFTLLHFTGNVAAIIIVIALISVVSVILSLYLSSYMSDIIAYPLYIFESFASMVAVGDFGVEKIAGEKERGWASRKDEVGGLASAFDKMIISNIELARTTRAIADGDLTTVVTIRSEEDILGKALAELVEKFHNLASSITTIAEQVNSGSGQVSDGAQALSSGTTEQAATLEELNASIGNVADQATKNARSVEKAADYVNQAGQGVMESNEYMQELNTAMKEIGESSQEISKITKLVEDIAFQTNILALNAAVEAARAGDAGKGFAVVADEVRNLAAKSADAAKQTADLIQKSVSMVSHGERLADDTLKLLFTVKDKALMVEQAIGEIESASTEQAGAIEQINQGLSQVSAVVQTNAATAEESSAASEELAAQAEILQQEVRKFKLHEEYSSHGRTESGRIVDESRHVAAGSNVKY</sequence>
<protein>
    <submittedName>
        <fullName evidence="7">X-X-X-Leu-X-X-Gly heptad repeat protein</fullName>
    </submittedName>
</protein>
<dbReference type="InterPro" id="IPR051310">
    <property type="entry name" value="MCP_chemotaxis"/>
</dbReference>
<evidence type="ECO:0000256" key="3">
    <source>
        <dbReference type="PROSITE-ProRule" id="PRU00284"/>
    </source>
</evidence>
<gene>
    <name evidence="7" type="ORF">BXY41_104138</name>
</gene>
<dbReference type="GO" id="GO:0007165">
    <property type="term" value="P:signal transduction"/>
    <property type="evidence" value="ECO:0007669"/>
    <property type="project" value="UniProtKB-KW"/>
</dbReference>
<reference evidence="7 8" key="1">
    <citation type="submission" date="2018-02" db="EMBL/GenBank/DDBJ databases">
        <title>Genomic Encyclopedia of Archaeal and Bacterial Type Strains, Phase II (KMG-II): from individual species to whole genera.</title>
        <authorList>
            <person name="Goeker M."/>
        </authorList>
    </citation>
    <scope>NUCLEOTIDE SEQUENCE [LARGE SCALE GENOMIC DNA]</scope>
    <source>
        <strain evidence="7 8">DSM 3808</strain>
    </source>
</reference>
<dbReference type="SMART" id="SM00283">
    <property type="entry name" value="MA"/>
    <property type="match status" value="1"/>
</dbReference>
<dbReference type="PANTHER" id="PTHR43531:SF11">
    <property type="entry name" value="METHYL-ACCEPTING CHEMOTAXIS PROTEIN 3"/>
    <property type="match status" value="1"/>
</dbReference>
<evidence type="ECO:0000256" key="5">
    <source>
        <dbReference type="SAM" id="Phobius"/>
    </source>
</evidence>
<organism evidence="7 8">
    <name type="scientific">Lacrimispora xylanisolvens</name>
    <dbReference type="NCBI Taxonomy" id="384636"/>
    <lineage>
        <taxon>Bacteria</taxon>
        <taxon>Bacillati</taxon>
        <taxon>Bacillota</taxon>
        <taxon>Clostridia</taxon>
        <taxon>Lachnospirales</taxon>
        <taxon>Lachnospiraceae</taxon>
        <taxon>Lacrimispora</taxon>
    </lineage>
</organism>
<comment type="caution">
    <text evidence="7">The sequence shown here is derived from an EMBL/GenBank/DDBJ whole genome shotgun (WGS) entry which is preliminary data.</text>
</comment>
<dbReference type="EMBL" id="PTJA01000004">
    <property type="protein sequence ID" value="PPK81337.1"/>
    <property type="molecule type" value="Genomic_DNA"/>
</dbReference>
<comment type="similarity">
    <text evidence="2">Belongs to the methyl-accepting chemotaxis (MCP) protein family.</text>
</comment>
<dbReference type="GO" id="GO:0006935">
    <property type="term" value="P:chemotaxis"/>
    <property type="evidence" value="ECO:0007669"/>
    <property type="project" value="UniProtKB-KW"/>
</dbReference>
<keyword evidence="1" id="KW-0145">Chemotaxis</keyword>
<keyword evidence="5" id="KW-0472">Membrane</keyword>
<dbReference type="Gene3D" id="6.10.340.10">
    <property type="match status" value="1"/>
</dbReference>
<accession>A0A2S6HU36</accession>
<dbReference type="Proteomes" id="UP000237749">
    <property type="component" value="Unassembled WGS sequence"/>
</dbReference>
<name>A0A2S6HU36_9FIRM</name>
<keyword evidence="5" id="KW-1133">Transmembrane helix</keyword>
<evidence type="ECO:0000256" key="2">
    <source>
        <dbReference type="ARBA" id="ARBA00029447"/>
    </source>
</evidence>
<keyword evidence="4" id="KW-0175">Coiled coil</keyword>
<dbReference type="CDD" id="cd06225">
    <property type="entry name" value="HAMP"/>
    <property type="match status" value="1"/>
</dbReference>
<dbReference type="AlphaFoldDB" id="A0A2S6HU36"/>
<keyword evidence="5" id="KW-0812">Transmembrane</keyword>
<evidence type="ECO:0000256" key="1">
    <source>
        <dbReference type="ARBA" id="ARBA00022500"/>
    </source>
</evidence>
<dbReference type="Pfam" id="PF00015">
    <property type="entry name" value="MCPsignal"/>
    <property type="match status" value="1"/>
</dbReference>
<dbReference type="GO" id="GO:0004888">
    <property type="term" value="F:transmembrane signaling receptor activity"/>
    <property type="evidence" value="ECO:0007669"/>
    <property type="project" value="TreeGrafter"/>
</dbReference>
<dbReference type="Gene3D" id="1.10.287.950">
    <property type="entry name" value="Methyl-accepting chemotaxis protein"/>
    <property type="match status" value="1"/>
</dbReference>
<evidence type="ECO:0000313" key="7">
    <source>
        <dbReference type="EMBL" id="PPK81337.1"/>
    </source>
</evidence>
<feature type="transmembrane region" description="Helical" evidence="5">
    <location>
        <begin position="15"/>
        <end position="37"/>
    </location>
</feature>